<dbReference type="CDD" id="cd03244">
    <property type="entry name" value="ABCC_MRP_domain2"/>
    <property type="match status" value="1"/>
</dbReference>
<dbReference type="InterPro" id="IPR050173">
    <property type="entry name" value="ABC_transporter_C-like"/>
</dbReference>
<evidence type="ECO:0000256" key="7">
    <source>
        <dbReference type="ARBA" id="ARBA00022989"/>
    </source>
</evidence>
<dbReference type="EMBL" id="DS480405">
    <property type="protein sequence ID" value="EDO17354.1"/>
    <property type="molecule type" value="Genomic_DNA"/>
</dbReference>
<evidence type="ECO:0000256" key="5">
    <source>
        <dbReference type="ARBA" id="ARBA00022741"/>
    </source>
</evidence>
<dbReference type="InParanoid" id="A7TK08"/>
<feature type="transmembrane region" description="Helical" evidence="10">
    <location>
        <begin position="263"/>
        <end position="285"/>
    </location>
</feature>
<dbReference type="SUPFAM" id="SSF90123">
    <property type="entry name" value="ABC transporter transmembrane region"/>
    <property type="match status" value="2"/>
</dbReference>
<dbReference type="FunFam" id="3.40.50.300:FF:001750">
    <property type="entry name" value="ATP-binding cassette transporter"/>
    <property type="match status" value="1"/>
</dbReference>
<dbReference type="GO" id="GO:0008559">
    <property type="term" value="F:ABC-type xenobiotic transporter activity"/>
    <property type="evidence" value="ECO:0007669"/>
    <property type="project" value="EnsemblFungi"/>
</dbReference>
<comment type="similarity">
    <text evidence="2">Belongs to the ABC transporter superfamily. ABCC family. Conjugate transporter (TC 3.A.1.208) subfamily.</text>
</comment>
<dbReference type="GO" id="GO:0005886">
    <property type="term" value="C:plasma membrane"/>
    <property type="evidence" value="ECO:0007669"/>
    <property type="project" value="EnsemblFungi"/>
</dbReference>
<dbReference type="InterPro" id="IPR003593">
    <property type="entry name" value="AAA+_ATPase"/>
</dbReference>
<dbReference type="FunCoup" id="A7TK08">
    <property type="interactions" value="278"/>
</dbReference>
<feature type="domain" description="ABC transporter" evidence="11">
    <location>
        <begin position="577"/>
        <end position="808"/>
    </location>
</feature>
<sequence>MLIGHTSSDSSSAGGDNNGAGNLRNADYDEKDYDKNGLSFQRSVNLSTLNSKSDASTDISYRFLPSGEYKVEANKPKTFLNQDDLEKVTDSEIYPQKRLFSFLHSKKIPPVPQDDDERKIFPLYHANIISRIFIWWVFPIIKVGYKRTIQPNDLFITDKKMSIDAIYKSFEKNMNFYFEKYRNEYKKLHPDATDQEVVENTELPRFTVLRALFFTFKYQYLWAVTCAILSNCASGLNPLLTKRLIEFVEAKALVPSLHVNKGIGYAFGACIMIFVNGVFFNHFFCASQLTGSQAKSVLTKAALSKMFRANGYAKHKFPNGKVTSFVTTDLARIEFAISFQPFLAGFPAALAICIVLLIVNLGPIALVGIGVFFASFFFSLFVFKQIIGLRVTSLIFTDARVTMMREILNNMKMVKYYAWEDAYEKNITDIRTNEIDKVRKMQFIRNFMIALAMSLPNIASLVTFLAMYKVNSSGRTPGNIFASLSLFQILSLQMFFFPIAISTGIDMILGLDRFQNLLEAPEINQKLLDEMAPTSDIDPNTALRMKNASFEWPDYEKIDAEQEAKQKDKNKNKKDKVKKKEESKKPSAKESSPVDLEKFAFSGFKDINLEIHKGEFIMITGPIGTGKTSLLNAMSGLMEKTEGSVQINGELLMGGYPWIQNATVRDNIIFGSPFDKSKYNMVVKACCLDADLDILPAGDMTEIGERGINLSGGQKARINLARCVYKNKDIYLFDDVLSAVDSRVGKLIMDECLLGLLNGKTRVLATHQLSLVENASRVIVLGNDGSVDIGTVEELKKRNQTFITLMEHTTQKQDEDEEQDEEFEIEVKELSELEKNLTKVTTKSEVDGHIINKEERAVNSIGWYIYKSYLKAAVGKWGFLVIPLYVFCVTATTFCSLFSSVWLSFWTEDKFPTRSTSFYMGLYSFFVFGGYIFMTSQFTIVCFIGVNASKKLNLSAVRRILHTPMAFLDTTPLGRILNRFTKDTDSLDNELTENVRLMLAQFANIIGVCVMCIIYLPWFAIAIPFILLIFVLVSNHYQSAGREIKRLEAIQRSFVYNNLNEVLGGMDTIRFYNSEERFMAKSDYLIDKMNEAGYLVVCVQRWVAVLLDMIAVCFALIIALLCVTRQFHISASSVGVLLTYVLQLPGLLNTVLRALTQTENDMNSVERLVSYATELPTEAAYRKPESSPDPSWPQEGKIDFEEVSFAYRPGLPAVLKNLSMSINGGEKIGICGRTGAGKSTIMSALYRLNELESGRIIIDGVNISNIGLFDLRRSLSIIPQDPVLFRGTIRKNLDPFGERSDDELWDALSRGGSIDKESLEEVKTQKSTGNSKVQELHKFHLDQEVEEEGSNFSLGERQLLALARALVRNSKVLILDEATSSVDYETDNKIQNRIIEAFSECTILCIAHRLKTILNYDRILVLEKGEIAEFDSPYNLYKMDGIFTSMCMRSGITEEDFKLK</sequence>
<keyword evidence="3" id="KW-0813">Transport</keyword>
<feature type="transmembrane region" description="Helical" evidence="10">
    <location>
        <begin position="1102"/>
        <end position="1123"/>
    </location>
</feature>
<dbReference type="GO" id="GO:0005524">
    <property type="term" value="F:ATP binding"/>
    <property type="evidence" value="ECO:0007669"/>
    <property type="project" value="UniProtKB-KW"/>
</dbReference>
<dbReference type="InterPro" id="IPR017871">
    <property type="entry name" value="ABC_transporter-like_CS"/>
</dbReference>
<feature type="region of interest" description="Disordered" evidence="9">
    <location>
        <begin position="561"/>
        <end position="591"/>
    </location>
</feature>
<accession>A7TK08</accession>
<dbReference type="SMART" id="SM00382">
    <property type="entry name" value="AAA"/>
    <property type="match status" value="2"/>
</dbReference>
<keyword evidence="14" id="KW-1185">Reference proteome</keyword>
<dbReference type="GeneID" id="5545569"/>
<dbReference type="InterPro" id="IPR027417">
    <property type="entry name" value="P-loop_NTPase"/>
</dbReference>
<evidence type="ECO:0000256" key="4">
    <source>
        <dbReference type="ARBA" id="ARBA00022692"/>
    </source>
</evidence>
<dbReference type="Pfam" id="PF00005">
    <property type="entry name" value="ABC_tran"/>
    <property type="match status" value="2"/>
</dbReference>
<dbReference type="FunFam" id="3.40.50.300:FF:000565">
    <property type="entry name" value="ABC bile acid transporter"/>
    <property type="match status" value="1"/>
</dbReference>
<dbReference type="SUPFAM" id="SSF52540">
    <property type="entry name" value="P-loop containing nucleoside triphosphate hydrolases"/>
    <property type="match status" value="2"/>
</dbReference>
<feature type="transmembrane region" description="Helical" evidence="10">
    <location>
        <begin position="342"/>
        <end position="359"/>
    </location>
</feature>
<evidence type="ECO:0000256" key="2">
    <source>
        <dbReference type="ARBA" id="ARBA00009726"/>
    </source>
</evidence>
<dbReference type="CDD" id="cd03250">
    <property type="entry name" value="ABCC_MRP_domain1"/>
    <property type="match status" value="1"/>
</dbReference>
<feature type="domain" description="ABC transporter" evidence="11">
    <location>
        <begin position="1198"/>
        <end position="1449"/>
    </location>
</feature>
<dbReference type="PROSITE" id="PS50893">
    <property type="entry name" value="ABC_TRANSPORTER_2"/>
    <property type="match status" value="2"/>
</dbReference>
<evidence type="ECO:0000256" key="10">
    <source>
        <dbReference type="SAM" id="Phobius"/>
    </source>
</evidence>
<feature type="domain" description="ABC transmembrane type-1" evidence="12">
    <location>
        <begin position="884"/>
        <end position="1160"/>
    </location>
</feature>
<evidence type="ECO:0000256" key="3">
    <source>
        <dbReference type="ARBA" id="ARBA00022448"/>
    </source>
</evidence>
<dbReference type="STRING" id="436907.A7TK08"/>
<dbReference type="InterPro" id="IPR036640">
    <property type="entry name" value="ABC1_TM_sf"/>
</dbReference>
<feature type="domain" description="ABC transmembrane type-1" evidence="12">
    <location>
        <begin position="221"/>
        <end position="506"/>
    </location>
</feature>
<evidence type="ECO:0000313" key="14">
    <source>
        <dbReference type="Proteomes" id="UP000000267"/>
    </source>
</evidence>
<feature type="transmembrane region" description="Helical" evidence="10">
    <location>
        <begin position="480"/>
        <end position="501"/>
    </location>
</feature>
<feature type="transmembrane region" description="Helical" evidence="10">
    <location>
        <begin position="922"/>
        <end position="946"/>
    </location>
</feature>
<dbReference type="OrthoDB" id="6500128at2759"/>
<proteinExistence type="inferred from homology"/>
<evidence type="ECO:0000256" key="6">
    <source>
        <dbReference type="ARBA" id="ARBA00022840"/>
    </source>
</evidence>
<gene>
    <name evidence="13" type="ORF">Kpol_1060p7</name>
</gene>
<keyword evidence="8 10" id="KW-0472">Membrane</keyword>
<dbReference type="CDD" id="cd18597">
    <property type="entry name" value="ABC_6TM_YOR1_D1_like"/>
    <property type="match status" value="1"/>
</dbReference>
<dbReference type="Gene3D" id="1.20.1560.10">
    <property type="entry name" value="ABC transporter type 1, transmembrane domain"/>
    <property type="match status" value="2"/>
</dbReference>
<feature type="transmembrane region" description="Helical" evidence="10">
    <location>
        <begin position="365"/>
        <end position="383"/>
    </location>
</feature>
<feature type="region of interest" description="Disordered" evidence="9">
    <location>
        <begin position="1"/>
        <end position="28"/>
    </location>
</feature>
<protein>
    <recommendedName>
        <fullName evidence="15">Oligomycin resistance ATP-dependent permease YOR1</fullName>
    </recommendedName>
</protein>
<keyword evidence="4 10" id="KW-0812">Transmembrane</keyword>
<dbReference type="HOGENOM" id="CLU_000604_27_1_1"/>
<feature type="compositionally biased region" description="Basic and acidic residues" evidence="9">
    <location>
        <begin position="578"/>
        <end position="588"/>
    </location>
</feature>
<evidence type="ECO:0000256" key="9">
    <source>
        <dbReference type="SAM" id="MobiDB-lite"/>
    </source>
</evidence>
<keyword evidence="6" id="KW-0067">ATP-binding</keyword>
<feature type="transmembrane region" description="Helical" evidence="10">
    <location>
        <begin position="447"/>
        <end position="468"/>
    </location>
</feature>
<evidence type="ECO:0000256" key="1">
    <source>
        <dbReference type="ARBA" id="ARBA00004141"/>
    </source>
</evidence>
<dbReference type="Proteomes" id="UP000000267">
    <property type="component" value="Unassembled WGS sequence"/>
</dbReference>
<comment type="subcellular location">
    <subcellularLocation>
        <location evidence="1">Membrane</location>
        <topology evidence="1">Multi-pass membrane protein</topology>
    </subcellularLocation>
</comment>
<keyword evidence="5" id="KW-0547">Nucleotide-binding</keyword>
<dbReference type="eggNOG" id="KOG0054">
    <property type="taxonomic scope" value="Eukaryota"/>
</dbReference>
<dbReference type="RefSeq" id="XP_001645212.1">
    <property type="nucleotide sequence ID" value="XM_001645162.1"/>
</dbReference>
<evidence type="ECO:0000256" key="8">
    <source>
        <dbReference type="ARBA" id="ARBA00023136"/>
    </source>
</evidence>
<feature type="transmembrane region" description="Helical" evidence="10">
    <location>
        <begin position="1005"/>
        <end position="1033"/>
    </location>
</feature>
<dbReference type="InterPro" id="IPR011527">
    <property type="entry name" value="ABC1_TM_dom"/>
</dbReference>
<dbReference type="OMA" id="CPQDWPS"/>
<evidence type="ECO:0000313" key="13">
    <source>
        <dbReference type="EMBL" id="EDO17354.1"/>
    </source>
</evidence>
<evidence type="ECO:0000259" key="12">
    <source>
        <dbReference type="PROSITE" id="PS50929"/>
    </source>
</evidence>
<dbReference type="InterPro" id="IPR003439">
    <property type="entry name" value="ABC_transporter-like_ATP-bd"/>
</dbReference>
<dbReference type="PROSITE" id="PS50929">
    <property type="entry name" value="ABC_TM1F"/>
    <property type="match status" value="2"/>
</dbReference>
<organism evidence="14">
    <name type="scientific">Vanderwaltozyma polyspora (strain ATCC 22028 / DSM 70294 / BCRC 21397 / CBS 2163 / NBRC 10782 / NRRL Y-8283 / UCD 57-17)</name>
    <name type="common">Kluyveromyces polysporus</name>
    <dbReference type="NCBI Taxonomy" id="436907"/>
    <lineage>
        <taxon>Eukaryota</taxon>
        <taxon>Fungi</taxon>
        <taxon>Dikarya</taxon>
        <taxon>Ascomycota</taxon>
        <taxon>Saccharomycotina</taxon>
        <taxon>Saccharomycetes</taxon>
        <taxon>Saccharomycetales</taxon>
        <taxon>Saccharomycetaceae</taxon>
        <taxon>Vanderwaltozyma</taxon>
    </lineage>
</organism>
<dbReference type="CDD" id="cd18606">
    <property type="entry name" value="ABC_6TM_YOR1_D2_like"/>
    <property type="match status" value="1"/>
</dbReference>
<reference evidence="13 14" key="1">
    <citation type="journal article" date="2007" name="Proc. Natl. Acad. Sci. U.S.A.">
        <title>Independent sorting-out of thousands of duplicated gene pairs in two yeast species descended from a whole-genome duplication.</title>
        <authorList>
            <person name="Scannell D.R."/>
            <person name="Frank A.C."/>
            <person name="Conant G.C."/>
            <person name="Byrne K.P."/>
            <person name="Woolfit M."/>
            <person name="Wolfe K.H."/>
        </authorList>
    </citation>
    <scope>NUCLEOTIDE SEQUENCE [LARGE SCALE GENOMIC DNA]</scope>
    <source>
        <strain evidence="14">ATCC 22028 / DSM 70294 / BCRC 21397 / CBS 2163 / NBRC 10782 / NRRL Y-8283 / UCD 57-17</strain>
    </source>
</reference>
<feature type="compositionally biased region" description="Low complexity" evidence="9">
    <location>
        <begin position="7"/>
        <end position="22"/>
    </location>
</feature>
<evidence type="ECO:0008006" key="15">
    <source>
        <dbReference type="Google" id="ProtNLM"/>
    </source>
</evidence>
<dbReference type="GO" id="GO:0016887">
    <property type="term" value="F:ATP hydrolysis activity"/>
    <property type="evidence" value="ECO:0007669"/>
    <property type="project" value="InterPro"/>
</dbReference>
<dbReference type="PANTHER" id="PTHR24223">
    <property type="entry name" value="ATP-BINDING CASSETTE SUB-FAMILY C"/>
    <property type="match status" value="1"/>
</dbReference>
<dbReference type="FunFam" id="1.20.1560.10:FF:000010">
    <property type="entry name" value="Multidrug resistance-associated ABC transporter"/>
    <property type="match status" value="1"/>
</dbReference>
<dbReference type="PROSITE" id="PS00211">
    <property type="entry name" value="ABC_TRANSPORTER_1"/>
    <property type="match status" value="2"/>
</dbReference>
<dbReference type="KEGG" id="vpo:Kpol_1060p7"/>
<dbReference type="Pfam" id="PF00664">
    <property type="entry name" value="ABC_membrane"/>
    <property type="match status" value="2"/>
</dbReference>
<keyword evidence="7 10" id="KW-1133">Transmembrane helix</keyword>
<feature type="transmembrane region" description="Helical" evidence="10">
    <location>
        <begin position="877"/>
        <end position="902"/>
    </location>
</feature>
<evidence type="ECO:0000259" key="11">
    <source>
        <dbReference type="PROSITE" id="PS50893"/>
    </source>
</evidence>
<feature type="transmembrane region" description="Helical" evidence="10">
    <location>
        <begin position="1135"/>
        <end position="1155"/>
    </location>
</feature>
<name>A7TK08_VANPO</name>
<dbReference type="Gene3D" id="3.40.50.300">
    <property type="entry name" value="P-loop containing nucleotide triphosphate hydrolases"/>
    <property type="match status" value="2"/>
</dbReference>
<dbReference type="PANTHER" id="PTHR24223:SF456">
    <property type="entry name" value="MULTIDRUG RESISTANCE-ASSOCIATED PROTEIN LETHAL(2)03659"/>
    <property type="match status" value="1"/>
</dbReference>